<dbReference type="PANTHER" id="PTHR12277">
    <property type="entry name" value="ALPHA/BETA HYDROLASE DOMAIN-CONTAINING PROTEIN"/>
    <property type="match status" value="1"/>
</dbReference>
<accession>A0A4S4L5D3</accession>
<keyword evidence="2" id="KW-1133">Transmembrane helix</keyword>
<reference evidence="3 4" key="1">
    <citation type="submission" date="2019-02" db="EMBL/GenBank/DDBJ databases">
        <title>Genome sequencing of the rare red list fungi Phellinidium pouzarii.</title>
        <authorList>
            <person name="Buettner E."/>
            <person name="Kellner H."/>
        </authorList>
    </citation>
    <scope>NUCLEOTIDE SEQUENCE [LARGE SCALE GENOMIC DNA]</scope>
    <source>
        <strain evidence="3 4">DSM 108285</strain>
    </source>
</reference>
<dbReference type="SUPFAM" id="SSF53474">
    <property type="entry name" value="alpha/beta-Hydrolases"/>
    <property type="match status" value="1"/>
</dbReference>
<keyword evidence="2" id="KW-0472">Membrane</keyword>
<feature type="compositionally biased region" description="Basic and acidic residues" evidence="1">
    <location>
        <begin position="300"/>
        <end position="310"/>
    </location>
</feature>
<dbReference type="PANTHER" id="PTHR12277:SF64">
    <property type="entry name" value="SUPERFAMILY HYDROLASE, PUTATIVE (AFU_ORTHOLOGUE AFUA_3G01760)-RELATED"/>
    <property type="match status" value="1"/>
</dbReference>
<dbReference type="Gene3D" id="3.40.50.1820">
    <property type="entry name" value="alpha/beta hydrolase"/>
    <property type="match status" value="1"/>
</dbReference>
<dbReference type="Proteomes" id="UP000308199">
    <property type="component" value="Unassembled WGS sequence"/>
</dbReference>
<dbReference type="GO" id="GO:0008474">
    <property type="term" value="F:palmitoyl-(protein) hydrolase activity"/>
    <property type="evidence" value="ECO:0007669"/>
    <property type="project" value="TreeGrafter"/>
</dbReference>
<proteinExistence type="predicted"/>
<dbReference type="GO" id="GO:0016020">
    <property type="term" value="C:membrane"/>
    <property type="evidence" value="ECO:0007669"/>
    <property type="project" value="TreeGrafter"/>
</dbReference>
<feature type="transmembrane region" description="Helical" evidence="2">
    <location>
        <begin position="15"/>
        <end position="38"/>
    </location>
</feature>
<keyword evidence="4" id="KW-1185">Reference proteome</keyword>
<dbReference type="OrthoDB" id="10249433at2759"/>
<gene>
    <name evidence="3" type="ORF">EW145_g3935</name>
</gene>
<dbReference type="EMBL" id="SGPK01000183">
    <property type="protein sequence ID" value="THH06662.1"/>
    <property type="molecule type" value="Genomic_DNA"/>
</dbReference>
<organism evidence="3 4">
    <name type="scientific">Phellinidium pouzarii</name>
    <dbReference type="NCBI Taxonomy" id="167371"/>
    <lineage>
        <taxon>Eukaryota</taxon>
        <taxon>Fungi</taxon>
        <taxon>Dikarya</taxon>
        <taxon>Basidiomycota</taxon>
        <taxon>Agaricomycotina</taxon>
        <taxon>Agaricomycetes</taxon>
        <taxon>Hymenochaetales</taxon>
        <taxon>Hymenochaetaceae</taxon>
        <taxon>Phellinidium</taxon>
    </lineage>
</organism>
<dbReference type="AlphaFoldDB" id="A0A4S4L5D3"/>
<feature type="region of interest" description="Disordered" evidence="1">
    <location>
        <begin position="295"/>
        <end position="316"/>
    </location>
</feature>
<protein>
    <submittedName>
        <fullName evidence="3">Uncharacterized protein</fullName>
    </submittedName>
</protein>
<comment type="caution">
    <text evidence="3">The sequence shown here is derived from an EMBL/GenBank/DDBJ whole genome shotgun (WGS) entry which is preliminary data.</text>
</comment>
<keyword evidence="2" id="KW-0812">Transmembrane</keyword>
<name>A0A4S4L5D3_9AGAM</name>
<sequence length="401" mass="44581">MIALQPSPEPPSVSLLISVLIGLPLALWTYKCLVMVALQRKIIYMGYIPPGTRSEKLEGITLRSGDLSYEEIQISSANGVKLSALIMGGKNLTRPDCVMVYLQGNAGNPLHRIPVFTELLKSCKSVSPVVIAAAPRSYWSSSRRTPTQRGMITDYQHVLRFATRRWPESPLVLYGHSLGGAVAVCLLASLSGKSRPDSNAGAIQYPNSESGVYSGMNANLARNSVSEETRGKEDAGYNLKMEESIRGLILENPFSSVPGMVHALYPQRWLPYRFLAPLAWDKWDALGAMRAASSPSINRDSVHNDTEDAKSAWSEANSRSRSRFETTLQRVAKDMLVVVSGRDEIVPRKMGRALYEVRPCGGSAKFVVIEDALHEDAWRQRQWVKEISRYLKRVSNQEKER</sequence>
<evidence type="ECO:0000313" key="4">
    <source>
        <dbReference type="Proteomes" id="UP000308199"/>
    </source>
</evidence>
<evidence type="ECO:0000313" key="3">
    <source>
        <dbReference type="EMBL" id="THH06662.1"/>
    </source>
</evidence>
<dbReference type="InterPro" id="IPR029058">
    <property type="entry name" value="AB_hydrolase_fold"/>
</dbReference>
<evidence type="ECO:0000256" key="2">
    <source>
        <dbReference type="SAM" id="Phobius"/>
    </source>
</evidence>
<feature type="transmembrane region" description="Helical" evidence="2">
    <location>
        <begin position="171"/>
        <end position="190"/>
    </location>
</feature>
<evidence type="ECO:0000256" key="1">
    <source>
        <dbReference type="SAM" id="MobiDB-lite"/>
    </source>
</evidence>